<proteinExistence type="predicted"/>
<dbReference type="AlphaFoldDB" id="A0A0D6P9T0"/>
<evidence type="ECO:0000313" key="2">
    <source>
        <dbReference type="Proteomes" id="UP000032680"/>
    </source>
</evidence>
<keyword evidence="2" id="KW-1185">Reference proteome</keyword>
<accession>A0A0D6P9T0</accession>
<name>A0A0D6P9T0_9PROT</name>
<sequence>MTPNLTEISMQASSPLLGVMRSALSMALLGQSKLTRDILSLEGMSGLKYRHFINNLVGELNDTSYLEVGSWAGSTLCSAIYGNSVRATAIDNWSQFGGPKEIFLSNLERFRTPKAYVNFIENDFRNVDYSSIGPFKIYLFDGPHEEIDQYDGLQLPLPCLEEEFVFIVDDWNWTAVRDGTFSAIVKSNLTVKYGLEIRTTLDGSHPDNAMQNSDWHNGYFISVLSKS</sequence>
<dbReference type="Gene3D" id="3.40.50.150">
    <property type="entry name" value="Vaccinia Virus protein VP39"/>
    <property type="match status" value="1"/>
</dbReference>
<dbReference type="RefSeq" id="WP_148360694.1">
    <property type="nucleotide sequence ID" value="NZ_BANB01000835.1"/>
</dbReference>
<gene>
    <name evidence="1" type="ORF">Asru_0837_02</name>
</gene>
<dbReference type="OrthoDB" id="146908at2"/>
<evidence type="ECO:0000313" key="1">
    <source>
        <dbReference type="EMBL" id="GAN78422.1"/>
    </source>
</evidence>
<evidence type="ECO:0008006" key="3">
    <source>
        <dbReference type="Google" id="ProtNLM"/>
    </source>
</evidence>
<dbReference type="InterPro" id="IPR029063">
    <property type="entry name" value="SAM-dependent_MTases_sf"/>
</dbReference>
<protein>
    <recommendedName>
        <fullName evidence="3">Class I SAM-dependent methyltransferase</fullName>
    </recommendedName>
</protein>
<organism evidence="1 2">
    <name type="scientific">Acidisphaera rubrifaciens HS-AP3</name>
    <dbReference type="NCBI Taxonomy" id="1231350"/>
    <lineage>
        <taxon>Bacteria</taxon>
        <taxon>Pseudomonadati</taxon>
        <taxon>Pseudomonadota</taxon>
        <taxon>Alphaproteobacteria</taxon>
        <taxon>Acetobacterales</taxon>
        <taxon>Acetobacteraceae</taxon>
        <taxon>Acidisphaera</taxon>
    </lineage>
</organism>
<dbReference type="Proteomes" id="UP000032680">
    <property type="component" value="Unassembled WGS sequence"/>
</dbReference>
<comment type="caution">
    <text evidence="1">The sequence shown here is derived from an EMBL/GenBank/DDBJ whole genome shotgun (WGS) entry which is preliminary data.</text>
</comment>
<reference evidence="1 2" key="1">
    <citation type="submission" date="2012-11" db="EMBL/GenBank/DDBJ databases">
        <title>Whole genome sequence of Acidisphaera rubrifaciens HS-AP3.</title>
        <authorList>
            <person name="Azuma Y."/>
            <person name="Higashiura N."/>
            <person name="Hirakawa H."/>
            <person name="Matsushita K."/>
        </authorList>
    </citation>
    <scope>NUCLEOTIDE SEQUENCE [LARGE SCALE GENOMIC DNA]</scope>
    <source>
        <strain evidence="1 2">HS-AP3</strain>
    </source>
</reference>
<dbReference type="EMBL" id="BANB01000835">
    <property type="protein sequence ID" value="GAN78422.1"/>
    <property type="molecule type" value="Genomic_DNA"/>
</dbReference>